<dbReference type="Pfam" id="PF04627">
    <property type="entry name" value="ATP-synt_Eps"/>
    <property type="match status" value="1"/>
</dbReference>
<dbReference type="EnsemblMetazoa" id="AARA003086-RA">
    <property type="protein sequence ID" value="AARA003086-PA"/>
    <property type="gene ID" value="AARA003086"/>
</dbReference>
<dbReference type="VEuPathDB" id="VectorBase:AARA003086"/>
<dbReference type="PANTHER" id="PTHR12448:SF0">
    <property type="entry name" value="ATP SYNTHASE SUBUNIT EPSILON, MITOCHONDRIAL"/>
    <property type="match status" value="1"/>
</dbReference>
<evidence type="ECO:0000313" key="2">
    <source>
        <dbReference type="EnsemblMetazoa" id="AARA003086-PA"/>
    </source>
</evidence>
<dbReference type="KEGG" id="aara:120894448"/>
<evidence type="ECO:0008006" key="4">
    <source>
        <dbReference type="Google" id="ProtNLM"/>
    </source>
</evidence>
<dbReference type="GeneID" id="120894448"/>
<keyword evidence="3" id="KW-1185">Reference proteome</keyword>
<accession>A0A182HP97</accession>
<sequence length="59" mass="6653">MAAWRAAGLNYINFSNIAARMVRKALKPAFRADAARREESHIKMTKWKDGKSEKSATEA</sequence>
<dbReference type="VEuPathDB" id="VectorBase:AARA21_012999"/>
<dbReference type="AlphaFoldDB" id="A0A182HP97"/>
<name>A0A182HP97_ANOAR</name>
<proteinExistence type="inferred from homology"/>
<reference evidence="2" key="1">
    <citation type="submission" date="2022-08" db="UniProtKB">
        <authorList>
            <consortium name="EnsemblMetazoa"/>
        </authorList>
    </citation>
    <scope>IDENTIFICATION</scope>
    <source>
        <strain evidence="2">Dongola</strain>
    </source>
</reference>
<organism evidence="2 3">
    <name type="scientific">Anopheles arabiensis</name>
    <name type="common">Mosquito</name>
    <dbReference type="NCBI Taxonomy" id="7173"/>
    <lineage>
        <taxon>Eukaryota</taxon>
        <taxon>Metazoa</taxon>
        <taxon>Ecdysozoa</taxon>
        <taxon>Arthropoda</taxon>
        <taxon>Hexapoda</taxon>
        <taxon>Insecta</taxon>
        <taxon>Pterygota</taxon>
        <taxon>Neoptera</taxon>
        <taxon>Endopterygota</taxon>
        <taxon>Diptera</taxon>
        <taxon>Nematocera</taxon>
        <taxon>Culicoidea</taxon>
        <taxon>Culicidae</taxon>
        <taxon>Anophelinae</taxon>
        <taxon>Anopheles</taxon>
    </lineage>
</organism>
<dbReference type="GO" id="GO:0046933">
    <property type="term" value="F:proton-transporting ATP synthase activity, rotational mechanism"/>
    <property type="evidence" value="ECO:0007669"/>
    <property type="project" value="InterPro"/>
</dbReference>
<comment type="similarity">
    <text evidence="1">Belongs to the eukaryotic ATPase epsilon family.</text>
</comment>
<dbReference type="FunFam" id="1.10.1620.20:FF:000005">
    <property type="entry name" value="Uncharacterized protein, isoform A"/>
    <property type="match status" value="1"/>
</dbReference>
<dbReference type="GO" id="GO:0042776">
    <property type="term" value="P:proton motive force-driven mitochondrial ATP synthesis"/>
    <property type="evidence" value="ECO:0007669"/>
    <property type="project" value="TreeGrafter"/>
</dbReference>
<dbReference type="Proteomes" id="UP000075840">
    <property type="component" value="Unassembled WGS sequence"/>
</dbReference>
<protein>
    <recommendedName>
        <fullName evidence="4">Mitochondrial ATP synthase epsilon chain</fullName>
    </recommendedName>
</protein>
<dbReference type="PANTHER" id="PTHR12448">
    <property type="entry name" value="ATP SYNTHASE EPSILON CHAIN, MITOCHONDRIAL"/>
    <property type="match status" value="1"/>
</dbReference>
<dbReference type="RefSeq" id="XP_040152976.1">
    <property type="nucleotide sequence ID" value="XM_040297042.1"/>
</dbReference>
<dbReference type="Gene3D" id="1.10.1620.20">
    <property type="entry name" value="ATP synthase, F1 complex, epsilon subunit superfamily, mitochondrial"/>
    <property type="match status" value="1"/>
</dbReference>
<evidence type="ECO:0000256" key="1">
    <source>
        <dbReference type="ARBA" id="ARBA00009502"/>
    </source>
</evidence>
<dbReference type="EMBL" id="APCN01002932">
    <property type="status" value="NOT_ANNOTATED_CDS"/>
    <property type="molecule type" value="Genomic_DNA"/>
</dbReference>
<dbReference type="InterPro" id="IPR036742">
    <property type="entry name" value="ATP_synth_F1_esu_sf_mt"/>
</dbReference>
<evidence type="ECO:0000313" key="3">
    <source>
        <dbReference type="Proteomes" id="UP000075840"/>
    </source>
</evidence>
<dbReference type="SUPFAM" id="SSF48690">
    <property type="entry name" value="Epsilon subunit of mitochondrial F1F0-ATP synthase"/>
    <property type="match status" value="1"/>
</dbReference>
<dbReference type="GO" id="GO:0005743">
    <property type="term" value="C:mitochondrial inner membrane"/>
    <property type="evidence" value="ECO:0007669"/>
    <property type="project" value="InterPro"/>
</dbReference>
<dbReference type="InterPro" id="IPR006721">
    <property type="entry name" value="ATP_synth_F1_esu_mt"/>
</dbReference>
<dbReference type="GO" id="GO:0045259">
    <property type="term" value="C:proton-transporting ATP synthase complex"/>
    <property type="evidence" value="ECO:0007669"/>
    <property type="project" value="InterPro"/>
</dbReference>
<dbReference type="CDD" id="cd12153">
    <property type="entry name" value="F1-ATPase_epsilon"/>
    <property type="match status" value="1"/>
</dbReference>